<accession>A0A4Y2TF20</accession>
<organism evidence="1 2">
    <name type="scientific">Araneus ventricosus</name>
    <name type="common">Orbweaver spider</name>
    <name type="synonym">Epeira ventricosa</name>
    <dbReference type="NCBI Taxonomy" id="182803"/>
    <lineage>
        <taxon>Eukaryota</taxon>
        <taxon>Metazoa</taxon>
        <taxon>Ecdysozoa</taxon>
        <taxon>Arthropoda</taxon>
        <taxon>Chelicerata</taxon>
        <taxon>Arachnida</taxon>
        <taxon>Araneae</taxon>
        <taxon>Araneomorphae</taxon>
        <taxon>Entelegynae</taxon>
        <taxon>Araneoidea</taxon>
        <taxon>Araneidae</taxon>
        <taxon>Araneus</taxon>
    </lineage>
</organism>
<sequence>MELESRNFTSKEPYAAGEPQVADPCTSGYMLSTLIKSMYPLVDKFILIKGNVCACVCDRYPDESIALTAMKFGTQYVNCDEDIMTSKLFVIDELIEDKLFGTDLRDDEEVISPFFKVAMDYIDDL</sequence>
<gene>
    <name evidence="1" type="ORF">AVEN_55225_1</name>
</gene>
<dbReference type="OrthoDB" id="9909311at2759"/>
<evidence type="ECO:0000313" key="2">
    <source>
        <dbReference type="Proteomes" id="UP000499080"/>
    </source>
</evidence>
<proteinExistence type="predicted"/>
<name>A0A4Y2TF20_ARAVE</name>
<evidence type="ECO:0000313" key="1">
    <source>
        <dbReference type="EMBL" id="GBN98841.1"/>
    </source>
</evidence>
<protein>
    <submittedName>
        <fullName evidence="1">Uncharacterized protein</fullName>
    </submittedName>
</protein>
<reference evidence="1 2" key="1">
    <citation type="journal article" date="2019" name="Sci. Rep.">
        <title>Orb-weaving spider Araneus ventricosus genome elucidates the spidroin gene catalogue.</title>
        <authorList>
            <person name="Kono N."/>
            <person name="Nakamura H."/>
            <person name="Ohtoshi R."/>
            <person name="Moran D.A.P."/>
            <person name="Shinohara A."/>
            <person name="Yoshida Y."/>
            <person name="Fujiwara M."/>
            <person name="Mori M."/>
            <person name="Tomita M."/>
            <person name="Arakawa K."/>
        </authorList>
    </citation>
    <scope>NUCLEOTIDE SEQUENCE [LARGE SCALE GENOMIC DNA]</scope>
</reference>
<dbReference type="EMBL" id="BGPR01027959">
    <property type="protein sequence ID" value="GBN98841.1"/>
    <property type="molecule type" value="Genomic_DNA"/>
</dbReference>
<comment type="caution">
    <text evidence="1">The sequence shown here is derived from an EMBL/GenBank/DDBJ whole genome shotgun (WGS) entry which is preliminary data.</text>
</comment>
<keyword evidence="2" id="KW-1185">Reference proteome</keyword>
<dbReference type="AlphaFoldDB" id="A0A4Y2TF20"/>
<dbReference type="Proteomes" id="UP000499080">
    <property type="component" value="Unassembled WGS sequence"/>
</dbReference>